<evidence type="ECO:0000259" key="7">
    <source>
        <dbReference type="Pfam" id="PF12698"/>
    </source>
</evidence>
<keyword evidence="9" id="KW-1185">Reference proteome</keyword>
<keyword evidence="2" id="KW-1003">Cell membrane</keyword>
<evidence type="ECO:0000256" key="1">
    <source>
        <dbReference type="ARBA" id="ARBA00004651"/>
    </source>
</evidence>
<dbReference type="Pfam" id="PF12698">
    <property type="entry name" value="ABC2_membrane_3"/>
    <property type="match status" value="1"/>
</dbReference>
<dbReference type="STRING" id="1123291.SAMN04490355_10146"/>
<comment type="subcellular location">
    <subcellularLocation>
        <location evidence="1">Cell membrane</location>
        <topology evidence="1">Multi-pass membrane protein</topology>
    </subcellularLocation>
</comment>
<evidence type="ECO:0000256" key="6">
    <source>
        <dbReference type="SAM" id="Phobius"/>
    </source>
</evidence>
<feature type="transmembrane region" description="Helical" evidence="6">
    <location>
        <begin position="190"/>
        <end position="210"/>
    </location>
</feature>
<keyword evidence="4 6" id="KW-1133">Transmembrane helix</keyword>
<dbReference type="InterPro" id="IPR051449">
    <property type="entry name" value="ABC-2_transporter_component"/>
</dbReference>
<evidence type="ECO:0000256" key="4">
    <source>
        <dbReference type="ARBA" id="ARBA00022989"/>
    </source>
</evidence>
<dbReference type="PANTHER" id="PTHR30294">
    <property type="entry name" value="MEMBRANE COMPONENT OF ABC TRANSPORTER YHHJ-RELATED"/>
    <property type="match status" value="1"/>
</dbReference>
<evidence type="ECO:0000256" key="2">
    <source>
        <dbReference type="ARBA" id="ARBA00022475"/>
    </source>
</evidence>
<feature type="transmembrane region" description="Helical" evidence="6">
    <location>
        <begin position="20"/>
        <end position="39"/>
    </location>
</feature>
<dbReference type="Gene3D" id="3.40.1710.10">
    <property type="entry name" value="abc type-2 transporter like domain"/>
    <property type="match status" value="1"/>
</dbReference>
<dbReference type="RefSeq" id="WP_175490510.1">
    <property type="nucleotide sequence ID" value="NZ_FOTS01000014.1"/>
</dbReference>
<proteinExistence type="predicted"/>
<feature type="transmembrane region" description="Helical" evidence="6">
    <location>
        <begin position="285"/>
        <end position="310"/>
    </location>
</feature>
<accession>A0A1I4JTQ0</accession>
<gene>
    <name evidence="8" type="ORF">SAMN04490355_10146</name>
</gene>
<evidence type="ECO:0000256" key="3">
    <source>
        <dbReference type="ARBA" id="ARBA00022692"/>
    </source>
</evidence>
<dbReference type="PANTHER" id="PTHR30294:SF29">
    <property type="entry name" value="MULTIDRUG ABC TRANSPORTER PERMEASE YBHS-RELATED"/>
    <property type="match status" value="1"/>
</dbReference>
<dbReference type="AlphaFoldDB" id="A0A1I4JTQ0"/>
<dbReference type="InterPro" id="IPR013525">
    <property type="entry name" value="ABC2_TM"/>
</dbReference>
<organism evidence="8 9">
    <name type="scientific">Pelosinus propionicus DSM 13327</name>
    <dbReference type="NCBI Taxonomy" id="1123291"/>
    <lineage>
        <taxon>Bacteria</taxon>
        <taxon>Bacillati</taxon>
        <taxon>Bacillota</taxon>
        <taxon>Negativicutes</taxon>
        <taxon>Selenomonadales</taxon>
        <taxon>Sporomusaceae</taxon>
        <taxon>Pelosinus</taxon>
    </lineage>
</organism>
<keyword evidence="5 6" id="KW-0472">Membrane</keyword>
<evidence type="ECO:0000313" key="8">
    <source>
        <dbReference type="EMBL" id="SFL69844.1"/>
    </source>
</evidence>
<reference evidence="9" key="1">
    <citation type="submission" date="2016-10" db="EMBL/GenBank/DDBJ databases">
        <authorList>
            <person name="Varghese N."/>
            <person name="Submissions S."/>
        </authorList>
    </citation>
    <scope>NUCLEOTIDE SEQUENCE [LARGE SCALE GENOMIC DNA]</scope>
    <source>
        <strain evidence="9">DSM 13327</strain>
    </source>
</reference>
<dbReference type="GO" id="GO:0005886">
    <property type="term" value="C:plasma membrane"/>
    <property type="evidence" value="ECO:0007669"/>
    <property type="project" value="UniProtKB-SubCell"/>
</dbReference>
<sequence>MWEIIIQECKAWKKRHASLAILFGVPFMFALLFGFLYSANVIKNIPLVIYDQDQSLVSRALIQAFSDSERYQIVGQVNGQEELDEYIRNKKAIAALTIPYHLSRDIKQSKVVNLSIEVNSPNIMYANSVLSTYPEITGLASVGVAVKQMEGLNQPPAQAVRSAAPVRINVRITDNPTASYTNFVLPGFTINGWMIAMYLVTSTLLTADYFDLARRNLPTWMIITSKLLPCWLLSVVSFILSFTLLVTYFHIPLRGSVLHLLSVAGGFAFAVNAFGLFVSSITPNIILVIVNFAVYIMSAFLCCGYSWPVIAFNDFANIYSAILPITYCAVTIREIMLSAASPNMVKNILVLIAFGIGCCLAARSILSLRYKKINANPQSEEGFPCNGG</sequence>
<feature type="transmembrane region" description="Helical" evidence="6">
    <location>
        <begin position="348"/>
        <end position="366"/>
    </location>
</feature>
<protein>
    <submittedName>
        <fullName evidence="8">ABC-2 type transport system permease protein</fullName>
    </submittedName>
</protein>
<feature type="transmembrane region" description="Helical" evidence="6">
    <location>
        <begin position="316"/>
        <end position="336"/>
    </location>
</feature>
<feature type="transmembrane region" description="Helical" evidence="6">
    <location>
        <begin position="257"/>
        <end position="278"/>
    </location>
</feature>
<evidence type="ECO:0000313" key="9">
    <source>
        <dbReference type="Proteomes" id="UP000199520"/>
    </source>
</evidence>
<dbReference type="GO" id="GO:0140359">
    <property type="term" value="F:ABC-type transporter activity"/>
    <property type="evidence" value="ECO:0007669"/>
    <property type="project" value="InterPro"/>
</dbReference>
<feature type="domain" description="ABC-2 type transporter transmembrane" evidence="7">
    <location>
        <begin position="18"/>
        <end position="361"/>
    </location>
</feature>
<dbReference type="EMBL" id="FOTS01000014">
    <property type="protein sequence ID" value="SFL69844.1"/>
    <property type="molecule type" value="Genomic_DNA"/>
</dbReference>
<name>A0A1I4JTQ0_9FIRM</name>
<evidence type="ECO:0000256" key="5">
    <source>
        <dbReference type="ARBA" id="ARBA00023136"/>
    </source>
</evidence>
<feature type="transmembrane region" description="Helical" evidence="6">
    <location>
        <begin position="231"/>
        <end position="251"/>
    </location>
</feature>
<keyword evidence="3 6" id="KW-0812">Transmembrane</keyword>
<dbReference type="Proteomes" id="UP000199520">
    <property type="component" value="Unassembled WGS sequence"/>
</dbReference>